<dbReference type="SUPFAM" id="SSF46689">
    <property type="entry name" value="Homeodomain-like"/>
    <property type="match status" value="1"/>
</dbReference>
<evidence type="ECO:0000256" key="1">
    <source>
        <dbReference type="ARBA" id="ARBA00023125"/>
    </source>
</evidence>
<accession>A0ABP7KWR7</accession>
<feature type="compositionally biased region" description="Polar residues" evidence="2">
    <location>
        <begin position="71"/>
        <end position="87"/>
    </location>
</feature>
<feature type="region of interest" description="Disordered" evidence="2">
    <location>
        <begin position="66"/>
        <end position="87"/>
    </location>
</feature>
<reference evidence="5" key="1">
    <citation type="journal article" date="2019" name="Int. J. Syst. Evol. Microbiol.">
        <title>The Global Catalogue of Microorganisms (GCM) 10K type strain sequencing project: providing services to taxonomists for standard genome sequencing and annotation.</title>
        <authorList>
            <consortium name="The Broad Institute Genomics Platform"/>
            <consortium name="The Broad Institute Genome Sequencing Center for Infectious Disease"/>
            <person name="Wu L."/>
            <person name="Ma J."/>
        </authorList>
    </citation>
    <scope>NUCLEOTIDE SEQUENCE [LARGE SCALE GENOMIC DNA]</scope>
    <source>
        <strain evidence="5">JCM 16578</strain>
    </source>
</reference>
<keyword evidence="5" id="KW-1185">Reference proteome</keyword>
<dbReference type="InterPro" id="IPR001647">
    <property type="entry name" value="HTH_TetR"/>
</dbReference>
<sequence>MKRPDEREGKEQAVQTATTVPRQVSGMRADAVGNRERIINATREMFVEYGTDVSLDEVARRAGVGNAPRFTATSRTAPSWCGRSSSR</sequence>
<name>A0ABP7KWR7_9ACTN</name>
<dbReference type="EMBL" id="BAAAZA010000023">
    <property type="protein sequence ID" value="GAA3887761.1"/>
    <property type="molecule type" value="Genomic_DNA"/>
</dbReference>
<protein>
    <recommendedName>
        <fullName evidence="3">HTH tetR-type domain-containing protein</fullName>
    </recommendedName>
</protein>
<proteinExistence type="predicted"/>
<evidence type="ECO:0000259" key="3">
    <source>
        <dbReference type="Pfam" id="PF00440"/>
    </source>
</evidence>
<dbReference type="Gene3D" id="1.10.357.10">
    <property type="entry name" value="Tetracycline Repressor, domain 2"/>
    <property type="match status" value="1"/>
</dbReference>
<evidence type="ECO:0000313" key="4">
    <source>
        <dbReference type="EMBL" id="GAA3887761.1"/>
    </source>
</evidence>
<comment type="caution">
    <text evidence="4">The sequence shown here is derived from an EMBL/GenBank/DDBJ whole genome shotgun (WGS) entry which is preliminary data.</text>
</comment>
<dbReference type="InterPro" id="IPR009057">
    <property type="entry name" value="Homeodomain-like_sf"/>
</dbReference>
<gene>
    <name evidence="4" type="ORF">GCM10022207_63950</name>
</gene>
<keyword evidence="1" id="KW-0238">DNA-binding</keyword>
<feature type="domain" description="HTH tetR-type" evidence="3">
    <location>
        <begin position="38"/>
        <end position="65"/>
    </location>
</feature>
<evidence type="ECO:0000256" key="2">
    <source>
        <dbReference type="SAM" id="MobiDB-lite"/>
    </source>
</evidence>
<dbReference type="Proteomes" id="UP001501563">
    <property type="component" value="Unassembled WGS sequence"/>
</dbReference>
<evidence type="ECO:0000313" key="5">
    <source>
        <dbReference type="Proteomes" id="UP001501563"/>
    </source>
</evidence>
<organism evidence="4 5">
    <name type="scientific">Streptomyces lannensis</name>
    <dbReference type="NCBI Taxonomy" id="766498"/>
    <lineage>
        <taxon>Bacteria</taxon>
        <taxon>Bacillati</taxon>
        <taxon>Actinomycetota</taxon>
        <taxon>Actinomycetes</taxon>
        <taxon>Kitasatosporales</taxon>
        <taxon>Streptomycetaceae</taxon>
        <taxon>Streptomyces</taxon>
    </lineage>
</organism>
<dbReference type="Pfam" id="PF00440">
    <property type="entry name" value="TetR_N"/>
    <property type="match status" value="1"/>
</dbReference>